<dbReference type="PANTHER" id="PTHR11200">
    <property type="entry name" value="INOSITOL 5-PHOSPHATASE"/>
    <property type="match status" value="1"/>
</dbReference>
<feature type="non-terminal residue" evidence="2">
    <location>
        <position position="1"/>
    </location>
</feature>
<dbReference type="InterPro" id="IPR000300">
    <property type="entry name" value="IPPc"/>
</dbReference>
<proteinExistence type="predicted"/>
<reference evidence="2 3" key="1">
    <citation type="submission" date="2022-05" db="EMBL/GenBank/DDBJ databases">
        <authorList>
            <consortium name="Genoscope - CEA"/>
            <person name="William W."/>
        </authorList>
    </citation>
    <scope>NUCLEOTIDE SEQUENCE [LARGE SCALE GENOMIC DNA]</scope>
</reference>
<name>A0ABN8MJY6_9CNID</name>
<accession>A0ABN8MJY6</accession>
<keyword evidence="3" id="KW-1185">Reference proteome</keyword>
<dbReference type="SUPFAM" id="SSF56219">
    <property type="entry name" value="DNase I-like"/>
    <property type="match status" value="1"/>
</dbReference>
<dbReference type="EMBL" id="CALNXI010000602">
    <property type="protein sequence ID" value="CAH3029954.1"/>
    <property type="molecule type" value="Genomic_DNA"/>
</dbReference>
<evidence type="ECO:0000313" key="3">
    <source>
        <dbReference type="Proteomes" id="UP001159427"/>
    </source>
</evidence>
<sequence length="156" mass="17736">IGFRVHVCTWNVKVTQPPDQDFRPLLHLDNDQELPDIVAVGLQEVDAKPQSLLIEYIKENSWVKILQAYLGAYGLVKLKSIRMLGMVHLVAVHTRHLPYVRDIRPGYCKTALLGLLGTKGAVSLRFTLYGQSFCFINSHFSAHAEYEEQRNLVVHP</sequence>
<gene>
    <name evidence="2" type="ORF">PEVE_00037146</name>
</gene>
<comment type="caution">
    <text evidence="2">The sequence shown here is derived from an EMBL/GenBank/DDBJ whole genome shotgun (WGS) entry which is preliminary data.</text>
</comment>
<dbReference type="Pfam" id="PF22669">
    <property type="entry name" value="Exo_endo_phos2"/>
    <property type="match status" value="1"/>
</dbReference>
<dbReference type="PANTHER" id="PTHR11200:SF275">
    <property type="entry name" value="LD06095P"/>
    <property type="match status" value="1"/>
</dbReference>
<dbReference type="Gene3D" id="3.60.10.10">
    <property type="entry name" value="Endonuclease/exonuclease/phosphatase"/>
    <property type="match status" value="1"/>
</dbReference>
<dbReference type="InterPro" id="IPR036691">
    <property type="entry name" value="Endo/exonu/phosph_ase_sf"/>
</dbReference>
<organism evidence="2 3">
    <name type="scientific">Porites evermanni</name>
    <dbReference type="NCBI Taxonomy" id="104178"/>
    <lineage>
        <taxon>Eukaryota</taxon>
        <taxon>Metazoa</taxon>
        <taxon>Cnidaria</taxon>
        <taxon>Anthozoa</taxon>
        <taxon>Hexacorallia</taxon>
        <taxon>Scleractinia</taxon>
        <taxon>Fungiina</taxon>
        <taxon>Poritidae</taxon>
        <taxon>Porites</taxon>
    </lineage>
</organism>
<evidence type="ECO:0000313" key="2">
    <source>
        <dbReference type="EMBL" id="CAH3029954.1"/>
    </source>
</evidence>
<feature type="non-terminal residue" evidence="2">
    <location>
        <position position="156"/>
    </location>
</feature>
<protein>
    <recommendedName>
        <fullName evidence="1">Inositol polyphosphate-related phosphatase domain-containing protein</fullName>
    </recommendedName>
</protein>
<evidence type="ECO:0000259" key="1">
    <source>
        <dbReference type="Pfam" id="PF22669"/>
    </source>
</evidence>
<dbReference type="InterPro" id="IPR046985">
    <property type="entry name" value="IP5"/>
</dbReference>
<dbReference type="Proteomes" id="UP001159427">
    <property type="component" value="Unassembled WGS sequence"/>
</dbReference>
<feature type="domain" description="Inositol polyphosphate-related phosphatase" evidence="1">
    <location>
        <begin position="8"/>
        <end position="151"/>
    </location>
</feature>